<feature type="transmembrane region" description="Helical" evidence="2">
    <location>
        <begin position="6"/>
        <end position="24"/>
    </location>
</feature>
<organism evidence="3 4">
    <name type="scientific">Steinernema carpocapsae</name>
    <name type="common">Entomopathogenic nematode</name>
    <dbReference type="NCBI Taxonomy" id="34508"/>
    <lineage>
        <taxon>Eukaryota</taxon>
        <taxon>Metazoa</taxon>
        <taxon>Ecdysozoa</taxon>
        <taxon>Nematoda</taxon>
        <taxon>Chromadorea</taxon>
        <taxon>Rhabditida</taxon>
        <taxon>Tylenchina</taxon>
        <taxon>Panagrolaimomorpha</taxon>
        <taxon>Strongyloidoidea</taxon>
        <taxon>Steinernematidae</taxon>
        <taxon>Steinernema</taxon>
    </lineage>
</organism>
<evidence type="ECO:0000256" key="1">
    <source>
        <dbReference type="SAM" id="MobiDB-lite"/>
    </source>
</evidence>
<evidence type="ECO:0000313" key="4">
    <source>
        <dbReference type="Proteomes" id="UP000298663"/>
    </source>
</evidence>
<protein>
    <submittedName>
        <fullName evidence="3">Uncharacterized protein</fullName>
    </submittedName>
</protein>
<dbReference type="OrthoDB" id="5863642at2759"/>
<keyword evidence="4" id="KW-1185">Reference proteome</keyword>
<feature type="compositionally biased region" description="Basic and acidic residues" evidence="1">
    <location>
        <begin position="52"/>
        <end position="67"/>
    </location>
</feature>
<feature type="region of interest" description="Disordered" evidence="1">
    <location>
        <begin position="415"/>
        <end position="444"/>
    </location>
</feature>
<feature type="region of interest" description="Disordered" evidence="1">
    <location>
        <begin position="219"/>
        <end position="319"/>
    </location>
</feature>
<evidence type="ECO:0000256" key="2">
    <source>
        <dbReference type="SAM" id="Phobius"/>
    </source>
</evidence>
<proteinExistence type="predicted"/>
<keyword evidence="2" id="KW-0812">Transmembrane</keyword>
<reference evidence="3 4" key="2">
    <citation type="journal article" date="2019" name="G3 (Bethesda)">
        <title>Hybrid Assembly of the Genome of the Entomopathogenic Nematode Steinernema carpocapsae Identifies the X-Chromosome.</title>
        <authorList>
            <person name="Serra L."/>
            <person name="Macchietto M."/>
            <person name="Macias-Munoz A."/>
            <person name="McGill C.J."/>
            <person name="Rodriguez I.M."/>
            <person name="Rodriguez B."/>
            <person name="Murad R."/>
            <person name="Mortazavi A."/>
        </authorList>
    </citation>
    <scope>NUCLEOTIDE SEQUENCE [LARGE SCALE GENOMIC DNA]</scope>
    <source>
        <strain evidence="3 4">ALL</strain>
    </source>
</reference>
<reference evidence="3 4" key="1">
    <citation type="journal article" date="2015" name="Genome Biol.">
        <title>Comparative genomics of Steinernema reveals deeply conserved gene regulatory networks.</title>
        <authorList>
            <person name="Dillman A.R."/>
            <person name="Macchietto M."/>
            <person name="Porter C.F."/>
            <person name="Rogers A."/>
            <person name="Williams B."/>
            <person name="Antoshechkin I."/>
            <person name="Lee M.M."/>
            <person name="Goodwin Z."/>
            <person name="Lu X."/>
            <person name="Lewis E.E."/>
            <person name="Goodrich-Blair H."/>
            <person name="Stock S.P."/>
            <person name="Adams B.J."/>
            <person name="Sternberg P.W."/>
            <person name="Mortazavi A."/>
        </authorList>
    </citation>
    <scope>NUCLEOTIDE SEQUENCE [LARGE SCALE GENOMIC DNA]</scope>
    <source>
        <strain evidence="3 4">ALL</strain>
    </source>
</reference>
<dbReference type="Proteomes" id="UP000298663">
    <property type="component" value="Unassembled WGS sequence"/>
</dbReference>
<feature type="compositionally biased region" description="Basic and acidic residues" evidence="1">
    <location>
        <begin position="362"/>
        <end position="372"/>
    </location>
</feature>
<sequence length="546" mass="62523">MISSIFAYIVHLLTVTYFFFYYLVKGKQEWKERDENPCERKPPSCCLHNNLRKSDNEASEEREKTSSDKQSYSSKTKPWWDYVKSLPRRTWDWIRNHTPPVRRYGGKAWEGTKSAPRSVWSGVKAASKKAWNGVTWLLAKPAGSKSIDETTTFPAAATFRQTDQSEIYDEQFEERRPSVIENSCPKPFVKQLSAEEDLINFEPQEDRVFSHHELLLERSATVPSSPPPPPQRATPKGGIAVLPPNLILNASSRPHADPQFSPPPPPIPETPKTTFPQERATSVLSFRSQQESVPEAGSHANNQWSSTTTKRDIVSRIPRPNGEDAQFIFRSYRPKQFVDSESSFMMGRSVYKPLEEAERMRTGINRRSESRSSRMNTPFEPIDASRISTPNFYRRDYDEMPSAIPTPIHMGSARLRSRTVEPSSTMPSVRDMTDRWPPRSNATGPLPVKDNFLDFAEETTVTSCKRVIEKRVEDKWIGRDEEGNVMQEWGSKSWTGQIDQMQRDGPRTVSESKWMHVDPQGKTSFHNVNRQCDGQSVIESVVRNVY</sequence>
<comment type="caution">
    <text evidence="3">The sequence shown here is derived from an EMBL/GenBank/DDBJ whole genome shotgun (WGS) entry which is preliminary data.</text>
</comment>
<feature type="compositionally biased region" description="Pro residues" evidence="1">
    <location>
        <begin position="260"/>
        <end position="269"/>
    </location>
</feature>
<gene>
    <name evidence="3" type="ORF">L596_005277</name>
</gene>
<feature type="region of interest" description="Disordered" evidence="1">
    <location>
        <begin position="48"/>
        <end position="74"/>
    </location>
</feature>
<dbReference type="AlphaFoldDB" id="A0A4U8UYH4"/>
<feature type="region of interest" description="Disordered" evidence="1">
    <location>
        <begin position="362"/>
        <end position="385"/>
    </location>
</feature>
<dbReference type="STRING" id="34508.A0A4U8UYH4"/>
<evidence type="ECO:0000313" key="3">
    <source>
        <dbReference type="EMBL" id="TMS38586.1"/>
    </source>
</evidence>
<feature type="compositionally biased region" description="Polar residues" evidence="1">
    <location>
        <begin position="279"/>
        <end position="292"/>
    </location>
</feature>
<feature type="compositionally biased region" description="Polar residues" evidence="1">
    <location>
        <begin position="299"/>
        <end position="308"/>
    </location>
</feature>
<keyword evidence="2" id="KW-1133">Transmembrane helix</keyword>
<dbReference type="EMBL" id="AZBU02000001">
    <property type="protein sequence ID" value="TMS38586.1"/>
    <property type="molecule type" value="Genomic_DNA"/>
</dbReference>
<accession>A0A4U8UYH4</accession>
<keyword evidence="2" id="KW-0472">Membrane</keyword>
<name>A0A4U8UYH4_STECR</name>